<proteinExistence type="predicted"/>
<dbReference type="InterPro" id="IPR002109">
    <property type="entry name" value="Glutaredoxin"/>
</dbReference>
<evidence type="ECO:0000313" key="3">
    <source>
        <dbReference type="Proteomes" id="UP000177507"/>
    </source>
</evidence>
<reference evidence="2 3" key="1">
    <citation type="journal article" date="2016" name="Nat. Commun.">
        <title>Thousands of microbial genomes shed light on interconnected biogeochemical processes in an aquifer system.</title>
        <authorList>
            <person name="Anantharaman K."/>
            <person name="Brown C.T."/>
            <person name="Hug L.A."/>
            <person name="Sharon I."/>
            <person name="Castelle C.J."/>
            <person name="Probst A.J."/>
            <person name="Thomas B.C."/>
            <person name="Singh A."/>
            <person name="Wilkins M.J."/>
            <person name="Karaoz U."/>
            <person name="Brodie E.L."/>
            <person name="Williams K.H."/>
            <person name="Hubbard S.S."/>
            <person name="Banfield J.F."/>
        </authorList>
    </citation>
    <scope>NUCLEOTIDE SEQUENCE [LARGE SCALE GENOMIC DNA]</scope>
</reference>
<feature type="domain" description="Glutaredoxin" evidence="1">
    <location>
        <begin position="5"/>
        <end position="64"/>
    </location>
</feature>
<dbReference type="InterPro" id="IPR011911">
    <property type="entry name" value="GlrX_YruB"/>
</dbReference>
<sequence length="79" mass="9078">MINQVEIFSTPWCAYCKMAKEYFKKNNIAYAEYDVASDMAKRKEMLEKTQQMGVPVIIINGKIIIGFDRGKINQLLGIN</sequence>
<gene>
    <name evidence="2" type="ORF">A2831_02715</name>
</gene>
<dbReference type="STRING" id="1802668.A2831_02715"/>
<dbReference type="InterPro" id="IPR051548">
    <property type="entry name" value="Grx-like_ET"/>
</dbReference>
<name>A0A1F8EWK7_9BACT</name>
<protein>
    <submittedName>
        <fullName evidence="2">NrdH-redoxin</fullName>
    </submittedName>
</protein>
<dbReference type="AlphaFoldDB" id="A0A1F8EWK7"/>
<dbReference type="SUPFAM" id="SSF52833">
    <property type="entry name" value="Thioredoxin-like"/>
    <property type="match status" value="1"/>
</dbReference>
<dbReference type="GO" id="GO:0045454">
    <property type="term" value="P:cell redox homeostasis"/>
    <property type="evidence" value="ECO:0007669"/>
    <property type="project" value="TreeGrafter"/>
</dbReference>
<dbReference type="Gene3D" id="3.40.30.10">
    <property type="entry name" value="Glutaredoxin"/>
    <property type="match status" value="1"/>
</dbReference>
<dbReference type="NCBIfam" id="TIGR02196">
    <property type="entry name" value="GlrX_YruB"/>
    <property type="match status" value="1"/>
</dbReference>
<dbReference type="Proteomes" id="UP000177507">
    <property type="component" value="Unassembled WGS sequence"/>
</dbReference>
<organism evidence="2 3">
    <name type="scientific">Candidatus Yanofskybacteria bacterium RIFCSPHIGHO2_01_FULL_44_17</name>
    <dbReference type="NCBI Taxonomy" id="1802668"/>
    <lineage>
        <taxon>Bacteria</taxon>
        <taxon>Candidatus Yanofskyibacteriota</taxon>
    </lineage>
</organism>
<dbReference type="GO" id="GO:0009055">
    <property type="term" value="F:electron transfer activity"/>
    <property type="evidence" value="ECO:0007669"/>
    <property type="project" value="TreeGrafter"/>
</dbReference>
<dbReference type="PANTHER" id="PTHR34386:SF1">
    <property type="entry name" value="GLUTAREDOXIN-LIKE PROTEIN NRDH"/>
    <property type="match status" value="1"/>
</dbReference>
<dbReference type="InterPro" id="IPR036249">
    <property type="entry name" value="Thioredoxin-like_sf"/>
</dbReference>
<evidence type="ECO:0000259" key="1">
    <source>
        <dbReference type="Pfam" id="PF00462"/>
    </source>
</evidence>
<dbReference type="CDD" id="cd02976">
    <property type="entry name" value="NrdH"/>
    <property type="match status" value="1"/>
</dbReference>
<comment type="caution">
    <text evidence="2">The sequence shown here is derived from an EMBL/GenBank/DDBJ whole genome shotgun (WGS) entry which is preliminary data.</text>
</comment>
<dbReference type="EMBL" id="MGJI01000011">
    <property type="protein sequence ID" value="OGN05255.1"/>
    <property type="molecule type" value="Genomic_DNA"/>
</dbReference>
<dbReference type="PANTHER" id="PTHR34386">
    <property type="entry name" value="GLUTAREDOXIN"/>
    <property type="match status" value="1"/>
</dbReference>
<dbReference type="PROSITE" id="PS51354">
    <property type="entry name" value="GLUTAREDOXIN_2"/>
    <property type="match status" value="1"/>
</dbReference>
<dbReference type="Pfam" id="PF00462">
    <property type="entry name" value="Glutaredoxin"/>
    <property type="match status" value="1"/>
</dbReference>
<accession>A0A1F8EWK7</accession>
<evidence type="ECO:0000313" key="2">
    <source>
        <dbReference type="EMBL" id="OGN05255.1"/>
    </source>
</evidence>